<organism evidence="2 3">
    <name type="scientific">Bacillus thermotolerans</name>
    <name type="common">Quasibacillus thermotolerans</name>
    <dbReference type="NCBI Taxonomy" id="1221996"/>
    <lineage>
        <taxon>Bacteria</taxon>
        <taxon>Bacillati</taxon>
        <taxon>Bacillota</taxon>
        <taxon>Bacilli</taxon>
        <taxon>Bacillales</taxon>
        <taxon>Bacillaceae</taxon>
        <taxon>Bacillus</taxon>
    </lineage>
</organism>
<dbReference type="STRING" id="1221996.QY95_02925"/>
<evidence type="ECO:0000313" key="2">
    <source>
        <dbReference type="EMBL" id="KKB36851.1"/>
    </source>
</evidence>
<dbReference type="EMBL" id="JWIR02000058">
    <property type="protein sequence ID" value="KKB36851.1"/>
    <property type="molecule type" value="Genomic_DNA"/>
</dbReference>
<dbReference type="GO" id="GO:0016853">
    <property type="term" value="F:isomerase activity"/>
    <property type="evidence" value="ECO:0007669"/>
    <property type="project" value="UniProtKB-KW"/>
</dbReference>
<protein>
    <submittedName>
        <fullName evidence="2">Ribose 5-phosphate isomerase B</fullName>
    </submittedName>
</protein>
<dbReference type="AlphaFoldDB" id="A0A0F5HU86"/>
<gene>
    <name evidence="2" type="ORF">QY95_02925</name>
</gene>
<evidence type="ECO:0000313" key="3">
    <source>
        <dbReference type="Proteomes" id="UP000031563"/>
    </source>
</evidence>
<keyword evidence="3" id="KW-1185">Reference proteome</keyword>
<evidence type="ECO:0000256" key="1">
    <source>
        <dbReference type="SAM" id="MobiDB-lite"/>
    </source>
</evidence>
<name>A0A0F5HU86_BACTR</name>
<feature type="region of interest" description="Disordered" evidence="1">
    <location>
        <begin position="1"/>
        <end position="27"/>
    </location>
</feature>
<comment type="caution">
    <text evidence="2">The sequence shown here is derived from an EMBL/GenBank/DDBJ whole genome shotgun (WGS) entry which is preliminary data.</text>
</comment>
<proteinExistence type="predicted"/>
<dbReference type="OrthoDB" id="2943090at2"/>
<reference evidence="2" key="1">
    <citation type="submission" date="2015-02" db="EMBL/GenBank/DDBJ databases">
        <title>Genome Assembly of Bacillaceae bacterium MTCC 8252.</title>
        <authorList>
            <person name="Verma A."/>
            <person name="Khatri I."/>
            <person name="Mual P."/>
            <person name="Subramanian S."/>
            <person name="Krishnamurthi S."/>
        </authorList>
    </citation>
    <scope>NUCLEOTIDE SEQUENCE [LARGE SCALE GENOMIC DNA]</scope>
    <source>
        <strain evidence="2">MTCC 8252</strain>
    </source>
</reference>
<sequence>MRPRKAKLEEAHRPPRGKRSAWNGNRQPHLKAADGFVYNLKLAFLHKSSVSSPQTAFNYFLLNVL</sequence>
<feature type="compositionally biased region" description="Basic and acidic residues" evidence="1">
    <location>
        <begin position="1"/>
        <end position="13"/>
    </location>
</feature>
<keyword evidence="2" id="KW-0413">Isomerase</keyword>
<dbReference type="Proteomes" id="UP000031563">
    <property type="component" value="Unassembled WGS sequence"/>
</dbReference>
<accession>A0A0F5HU86</accession>